<dbReference type="AlphaFoldDB" id="A0A176VZT3"/>
<sequence>METKSAVSRQQFVVKSSLRRAQNIYEPYPHDWTQLTGSPEQTDPIRPDNGTRQAWLRIAVPVLARRGQVMDHSQHAKMDLLYLRGQSKRHGPKLAGFATFYERPSKGQRILEDLSPFLRWRLETEEPVGLVNPIPRDNDQTWNTSVSSNSECDQFMPIA</sequence>
<evidence type="ECO:0000313" key="3">
    <source>
        <dbReference type="Proteomes" id="UP000077202"/>
    </source>
</evidence>
<comment type="caution">
    <text evidence="2">The sequence shown here is derived from an EMBL/GenBank/DDBJ whole genome shotgun (WGS) entry which is preliminary data.</text>
</comment>
<reference evidence="2" key="1">
    <citation type="submission" date="2016-03" db="EMBL/GenBank/DDBJ databases">
        <title>Mechanisms controlling the formation of the plant cell surface in tip-growing cells are functionally conserved among land plants.</title>
        <authorList>
            <person name="Honkanen S."/>
            <person name="Jones V.A."/>
            <person name="Morieri G."/>
            <person name="Champion C."/>
            <person name="Hetherington A.J."/>
            <person name="Kelly S."/>
            <person name="Saint-Marcoux D."/>
            <person name="Proust H."/>
            <person name="Prescott H."/>
            <person name="Dolan L."/>
        </authorList>
    </citation>
    <scope>NUCLEOTIDE SEQUENCE [LARGE SCALE GENOMIC DNA]</scope>
    <source>
        <tissue evidence="2">Whole gametophyte</tissue>
    </source>
</reference>
<name>A0A176VZT3_MARPO</name>
<dbReference type="Proteomes" id="UP000077202">
    <property type="component" value="Unassembled WGS sequence"/>
</dbReference>
<feature type="region of interest" description="Disordered" evidence="1">
    <location>
        <begin position="29"/>
        <end position="49"/>
    </location>
</feature>
<keyword evidence="3" id="KW-1185">Reference proteome</keyword>
<proteinExistence type="predicted"/>
<evidence type="ECO:0000313" key="2">
    <source>
        <dbReference type="EMBL" id="OAE25732.1"/>
    </source>
</evidence>
<evidence type="ECO:0000256" key="1">
    <source>
        <dbReference type="SAM" id="MobiDB-lite"/>
    </source>
</evidence>
<accession>A0A176VZT3</accession>
<dbReference type="EMBL" id="LVLJ01002295">
    <property type="protein sequence ID" value="OAE25732.1"/>
    <property type="molecule type" value="Genomic_DNA"/>
</dbReference>
<gene>
    <name evidence="2" type="ORF">AXG93_4368s1920</name>
</gene>
<organism evidence="2 3">
    <name type="scientific">Marchantia polymorpha subsp. ruderalis</name>
    <dbReference type="NCBI Taxonomy" id="1480154"/>
    <lineage>
        <taxon>Eukaryota</taxon>
        <taxon>Viridiplantae</taxon>
        <taxon>Streptophyta</taxon>
        <taxon>Embryophyta</taxon>
        <taxon>Marchantiophyta</taxon>
        <taxon>Marchantiopsida</taxon>
        <taxon>Marchantiidae</taxon>
        <taxon>Marchantiales</taxon>
        <taxon>Marchantiaceae</taxon>
        <taxon>Marchantia</taxon>
    </lineage>
</organism>
<protein>
    <submittedName>
        <fullName evidence="2">Uncharacterized protein</fullName>
    </submittedName>
</protein>